<dbReference type="PANTHER" id="PTHR14413">
    <property type="entry name" value="RIBOSOMAL PROTEIN L17"/>
    <property type="match status" value="1"/>
</dbReference>
<sequence>MKHLKNNRKFGRPASQRKALKKGVISSLFLYGKIETTLAKAKEFAPEAEKIITKAKNNSLHSRRILLKLLNPNIVDKLIHEIAPNYKNRNGGYTRIIKLGARKSDSAKMALLELVK</sequence>
<protein>
    <recommendedName>
        <fullName evidence="4">Large ribosomal subunit protein bL17</fullName>
    </recommendedName>
</protein>
<dbReference type="Proteomes" id="UP000177947">
    <property type="component" value="Unassembled WGS sequence"/>
</dbReference>
<dbReference type="PANTHER" id="PTHR14413:SF16">
    <property type="entry name" value="LARGE RIBOSOMAL SUBUNIT PROTEIN BL17M"/>
    <property type="match status" value="1"/>
</dbReference>
<evidence type="ECO:0000256" key="2">
    <source>
        <dbReference type="ARBA" id="ARBA00022980"/>
    </source>
</evidence>
<dbReference type="Pfam" id="PF01196">
    <property type="entry name" value="Ribosomal_L17"/>
    <property type="match status" value="1"/>
</dbReference>
<dbReference type="InterPro" id="IPR000456">
    <property type="entry name" value="Ribosomal_bL17"/>
</dbReference>
<keyword evidence="3 4" id="KW-0687">Ribonucleoprotein</keyword>
<dbReference type="NCBIfam" id="TIGR00059">
    <property type="entry name" value="L17"/>
    <property type="match status" value="1"/>
</dbReference>
<reference evidence="6 7" key="1">
    <citation type="journal article" date="2016" name="Nat. Commun.">
        <title>Thousands of microbial genomes shed light on interconnected biogeochemical processes in an aquifer system.</title>
        <authorList>
            <person name="Anantharaman K."/>
            <person name="Brown C.T."/>
            <person name="Hug L.A."/>
            <person name="Sharon I."/>
            <person name="Castelle C.J."/>
            <person name="Probst A.J."/>
            <person name="Thomas B.C."/>
            <person name="Singh A."/>
            <person name="Wilkins M.J."/>
            <person name="Karaoz U."/>
            <person name="Brodie E.L."/>
            <person name="Williams K.H."/>
            <person name="Hubbard S.S."/>
            <person name="Banfield J.F."/>
        </authorList>
    </citation>
    <scope>NUCLEOTIDE SEQUENCE [LARGE SCALE GENOMIC DNA]</scope>
</reference>
<dbReference type="PROSITE" id="PS01167">
    <property type="entry name" value="RIBOSOMAL_L17"/>
    <property type="match status" value="1"/>
</dbReference>
<gene>
    <name evidence="4" type="primary">rplQ</name>
    <name evidence="6" type="ORF">A2907_02475</name>
</gene>
<evidence type="ECO:0000313" key="6">
    <source>
        <dbReference type="EMBL" id="OGD38212.1"/>
    </source>
</evidence>
<dbReference type="AlphaFoldDB" id="A0A1F5C5R1"/>
<dbReference type="EMBL" id="MEYQ01000051">
    <property type="protein sequence ID" value="OGD38212.1"/>
    <property type="molecule type" value="Genomic_DNA"/>
</dbReference>
<accession>A0A1F5C5R1</accession>
<evidence type="ECO:0000256" key="3">
    <source>
        <dbReference type="ARBA" id="ARBA00023274"/>
    </source>
</evidence>
<proteinExistence type="inferred from homology"/>
<dbReference type="Gene3D" id="3.90.1030.10">
    <property type="entry name" value="Ribosomal protein L17"/>
    <property type="match status" value="1"/>
</dbReference>
<comment type="caution">
    <text evidence="6">The sequence shown here is derived from an EMBL/GenBank/DDBJ whole genome shotgun (WGS) entry which is preliminary data.</text>
</comment>
<dbReference type="GO" id="GO:0006412">
    <property type="term" value="P:translation"/>
    <property type="evidence" value="ECO:0007669"/>
    <property type="project" value="UniProtKB-UniRule"/>
</dbReference>
<dbReference type="GO" id="GO:0003735">
    <property type="term" value="F:structural constituent of ribosome"/>
    <property type="evidence" value="ECO:0007669"/>
    <property type="project" value="InterPro"/>
</dbReference>
<evidence type="ECO:0000256" key="1">
    <source>
        <dbReference type="ARBA" id="ARBA00008777"/>
    </source>
</evidence>
<dbReference type="SUPFAM" id="SSF64263">
    <property type="entry name" value="Prokaryotic ribosomal protein L17"/>
    <property type="match status" value="1"/>
</dbReference>
<dbReference type="InterPro" id="IPR047859">
    <property type="entry name" value="Ribosomal_bL17_CS"/>
</dbReference>
<dbReference type="InterPro" id="IPR036373">
    <property type="entry name" value="Ribosomal_bL17_sf"/>
</dbReference>
<evidence type="ECO:0000256" key="5">
    <source>
        <dbReference type="RuleBase" id="RU000660"/>
    </source>
</evidence>
<comment type="similarity">
    <text evidence="1 4 5">Belongs to the bacterial ribosomal protein bL17 family.</text>
</comment>
<evidence type="ECO:0000313" key="7">
    <source>
        <dbReference type="Proteomes" id="UP000177947"/>
    </source>
</evidence>
<dbReference type="GO" id="GO:0022625">
    <property type="term" value="C:cytosolic large ribosomal subunit"/>
    <property type="evidence" value="ECO:0007669"/>
    <property type="project" value="TreeGrafter"/>
</dbReference>
<name>A0A1F5C5R1_9BACT</name>
<comment type="subunit">
    <text evidence="4">Part of the 50S ribosomal subunit. Contacts protein L32.</text>
</comment>
<organism evidence="6 7">
    <name type="scientific">Candidatus Azambacteria bacterium RIFCSPLOWO2_01_FULL_37_9</name>
    <dbReference type="NCBI Taxonomy" id="1797297"/>
    <lineage>
        <taxon>Bacteria</taxon>
        <taxon>Candidatus Azamiibacteriota</taxon>
    </lineage>
</organism>
<evidence type="ECO:0000256" key="4">
    <source>
        <dbReference type="HAMAP-Rule" id="MF_01368"/>
    </source>
</evidence>
<keyword evidence="2 4" id="KW-0689">Ribosomal protein</keyword>
<dbReference type="HAMAP" id="MF_01368">
    <property type="entry name" value="Ribosomal_bL17"/>
    <property type="match status" value="1"/>
</dbReference>